<dbReference type="EMBL" id="CP009687">
    <property type="protein sequence ID" value="AKL94936.1"/>
    <property type="molecule type" value="Genomic_DNA"/>
</dbReference>
<accession>A0A0D8IF83</accession>
<gene>
    <name evidence="1" type="ORF">CACET_c14750</name>
</gene>
<protein>
    <submittedName>
        <fullName evidence="1">Uncharacterized protein</fullName>
    </submittedName>
</protein>
<dbReference type="OrthoDB" id="2533640at2"/>
<evidence type="ECO:0000313" key="2">
    <source>
        <dbReference type="Proteomes" id="UP000035704"/>
    </source>
</evidence>
<proteinExistence type="predicted"/>
<dbReference type="KEGG" id="cace:CACET_c14750"/>
<name>A0A0D8IF83_9CLOT</name>
<organism evidence="1 2">
    <name type="scientific">Clostridium aceticum</name>
    <dbReference type="NCBI Taxonomy" id="84022"/>
    <lineage>
        <taxon>Bacteria</taxon>
        <taxon>Bacillati</taxon>
        <taxon>Bacillota</taxon>
        <taxon>Clostridia</taxon>
        <taxon>Eubacteriales</taxon>
        <taxon>Clostridiaceae</taxon>
        <taxon>Clostridium</taxon>
    </lineage>
</organism>
<dbReference type="Proteomes" id="UP000035704">
    <property type="component" value="Chromosome"/>
</dbReference>
<evidence type="ECO:0000313" key="1">
    <source>
        <dbReference type="EMBL" id="AKL94936.1"/>
    </source>
</evidence>
<dbReference type="PATRIC" id="fig|84022.5.peg.2935"/>
<dbReference type="RefSeq" id="WP_044823702.1">
    <property type="nucleotide sequence ID" value="NZ_CP009687.1"/>
</dbReference>
<dbReference type="AlphaFoldDB" id="A0A0D8IF83"/>
<reference evidence="1 2" key="1">
    <citation type="submission" date="2014-10" db="EMBL/GenBank/DDBJ databases">
        <title>Genome sequence of Clostridium aceticum DSM 1496.</title>
        <authorList>
            <person name="Poehlein A."/>
            <person name="Schiel-Bengelsdorf B."/>
            <person name="Gottschalk G."/>
            <person name="Duerre P."/>
            <person name="Daniel R."/>
        </authorList>
    </citation>
    <scope>NUCLEOTIDE SEQUENCE [LARGE SCALE GENOMIC DNA]</scope>
    <source>
        <strain evidence="1 2">DSM 1496</strain>
    </source>
</reference>
<keyword evidence="2" id="KW-1185">Reference proteome</keyword>
<sequence length="223" mass="24822">MQYTYIKIKTILGRIRRINYPIKIVVDEEVCEFNTIIEGVSFGIDEGKFMNLQDGKIQVTLPADIVSNKISVDMRFIKMGTAWKVVGVDKTKLGLITLYCEKNSFGVNDDKENEIADKDKIVNPVEIDGNYNITINGSDMIYYGREREFTATVTIVDTGEVVEDKEVTWSLGAPSNNAAIISQGDGKCVVLGGNTYGKVNLKCELVDDGEVYSIKEITIRSIL</sequence>